<protein>
    <submittedName>
        <fullName evidence="2">Uncharacterized protein</fullName>
    </submittedName>
</protein>
<proteinExistence type="predicted"/>
<comment type="caution">
    <text evidence="2">The sequence shown here is derived from an EMBL/GenBank/DDBJ whole genome shotgun (WGS) entry which is preliminary data.</text>
</comment>
<gene>
    <name evidence="2" type="ORF">HPB48_005179</name>
</gene>
<feature type="region of interest" description="Disordered" evidence="1">
    <location>
        <begin position="475"/>
        <end position="518"/>
    </location>
</feature>
<accession>A0A9J6FIF9</accession>
<organism evidence="2 3">
    <name type="scientific">Haemaphysalis longicornis</name>
    <name type="common">Bush tick</name>
    <dbReference type="NCBI Taxonomy" id="44386"/>
    <lineage>
        <taxon>Eukaryota</taxon>
        <taxon>Metazoa</taxon>
        <taxon>Ecdysozoa</taxon>
        <taxon>Arthropoda</taxon>
        <taxon>Chelicerata</taxon>
        <taxon>Arachnida</taxon>
        <taxon>Acari</taxon>
        <taxon>Parasitiformes</taxon>
        <taxon>Ixodida</taxon>
        <taxon>Ixodoidea</taxon>
        <taxon>Ixodidae</taxon>
        <taxon>Haemaphysalinae</taxon>
        <taxon>Haemaphysalis</taxon>
    </lineage>
</organism>
<dbReference type="AlphaFoldDB" id="A0A9J6FIF9"/>
<name>A0A9J6FIF9_HAELO</name>
<dbReference type="OMA" id="RACCESH"/>
<keyword evidence="3" id="KW-1185">Reference proteome</keyword>
<feature type="region of interest" description="Disordered" evidence="1">
    <location>
        <begin position="550"/>
        <end position="571"/>
    </location>
</feature>
<evidence type="ECO:0000256" key="1">
    <source>
        <dbReference type="SAM" id="MobiDB-lite"/>
    </source>
</evidence>
<evidence type="ECO:0000313" key="2">
    <source>
        <dbReference type="EMBL" id="KAH9361668.1"/>
    </source>
</evidence>
<dbReference type="Proteomes" id="UP000821853">
    <property type="component" value="Chromosome 1"/>
</dbReference>
<sequence length="571" mass="61178">MLLFLQTRNCLRGGGSLALGAENPGAREWSLGDTIRLSYVLETQAYPQAGSRPIGSYRSITVRAHRLLLVRNASVENAGRYMAGRDRRGNAPRAVGWRVRVKARDSFQASRPCSDSVGPPCAPCSCLKVRAFSGKSRACCESHVSDEGAEVTLTLNVSRNFYSFEQSEPAAVDYELGPYGDTQLTWMLGSGLFRTQTVPVLLTSNGPVHFGKRFYLNPPPKADVRGDLTLEVQLRHTDTRPSRSENVLVPHRVLWSSCREQNCSLINAYGAASGRCECSARDGRRAEAFVTSSAAPTATASRWGRKRSAKTSASVLGAMHLRTGAACCSSASTTRCARMSTARPQRTTAVGECREQLDCLLSHYTWLNDEGCSVRAVGSADRACLRVSCSASADSEATSASATCARGPCVCPDDQPPQDAFCLHPQLNRPQVAHTQEGGGAKERHQVDASLAIRDAIIYSSPLCAEACQCGRPPRPPRSEDFKRASPTAAALAAGGHSGGACTPDAADRESGPGPGWALEEGPLLLPAVVAPLVDDARRLLIPVRAFSNTHNPHFHSRPAQDGAVSHSSRH</sequence>
<reference evidence="2 3" key="1">
    <citation type="journal article" date="2020" name="Cell">
        <title>Large-Scale Comparative Analyses of Tick Genomes Elucidate Their Genetic Diversity and Vector Capacities.</title>
        <authorList>
            <consortium name="Tick Genome and Microbiome Consortium (TIGMIC)"/>
            <person name="Jia N."/>
            <person name="Wang J."/>
            <person name="Shi W."/>
            <person name="Du L."/>
            <person name="Sun Y."/>
            <person name="Zhan W."/>
            <person name="Jiang J.F."/>
            <person name="Wang Q."/>
            <person name="Zhang B."/>
            <person name="Ji P."/>
            <person name="Bell-Sakyi L."/>
            <person name="Cui X.M."/>
            <person name="Yuan T.T."/>
            <person name="Jiang B.G."/>
            <person name="Yang W.F."/>
            <person name="Lam T.T."/>
            <person name="Chang Q.C."/>
            <person name="Ding S.J."/>
            <person name="Wang X.J."/>
            <person name="Zhu J.G."/>
            <person name="Ruan X.D."/>
            <person name="Zhao L."/>
            <person name="Wei J.T."/>
            <person name="Ye R.Z."/>
            <person name="Que T.C."/>
            <person name="Du C.H."/>
            <person name="Zhou Y.H."/>
            <person name="Cheng J.X."/>
            <person name="Dai P.F."/>
            <person name="Guo W.B."/>
            <person name="Han X.H."/>
            <person name="Huang E.J."/>
            <person name="Li L.F."/>
            <person name="Wei W."/>
            <person name="Gao Y.C."/>
            <person name="Liu J.Z."/>
            <person name="Shao H.Z."/>
            <person name="Wang X."/>
            <person name="Wang C.C."/>
            <person name="Yang T.C."/>
            <person name="Huo Q.B."/>
            <person name="Li W."/>
            <person name="Chen H.Y."/>
            <person name="Chen S.E."/>
            <person name="Zhou L.G."/>
            <person name="Ni X.B."/>
            <person name="Tian J.H."/>
            <person name="Sheng Y."/>
            <person name="Liu T."/>
            <person name="Pan Y.S."/>
            <person name="Xia L.Y."/>
            <person name="Li J."/>
            <person name="Zhao F."/>
            <person name="Cao W.C."/>
        </authorList>
    </citation>
    <scope>NUCLEOTIDE SEQUENCE [LARGE SCALE GENOMIC DNA]</scope>
    <source>
        <strain evidence="2">HaeL-2018</strain>
    </source>
</reference>
<dbReference type="VEuPathDB" id="VectorBase:HLOH_043261"/>
<dbReference type="EMBL" id="JABSTR010000001">
    <property type="protein sequence ID" value="KAH9361668.1"/>
    <property type="molecule type" value="Genomic_DNA"/>
</dbReference>
<evidence type="ECO:0000313" key="3">
    <source>
        <dbReference type="Proteomes" id="UP000821853"/>
    </source>
</evidence>